<dbReference type="EMBL" id="JBCLSQ010000006">
    <property type="protein sequence ID" value="MEY8537472.1"/>
    <property type="molecule type" value="Genomic_DNA"/>
</dbReference>
<dbReference type="RefSeq" id="WP_251421044.1">
    <property type="nucleotide sequence ID" value="NZ_BAAFQO010000002.1"/>
</dbReference>
<gene>
    <name evidence="1" type="ORF">AALM99_03285</name>
</gene>
<organism evidence="1 2">
    <name type="scientific">Lactococcus muris</name>
    <dbReference type="NCBI Taxonomy" id="2941330"/>
    <lineage>
        <taxon>Bacteria</taxon>
        <taxon>Bacillati</taxon>
        <taxon>Bacillota</taxon>
        <taxon>Bacilli</taxon>
        <taxon>Lactobacillales</taxon>
        <taxon>Streptococcaceae</taxon>
        <taxon>Lactococcus</taxon>
    </lineage>
</organism>
<dbReference type="Proteomes" id="UP001565242">
    <property type="component" value="Unassembled WGS sequence"/>
</dbReference>
<evidence type="ECO:0000313" key="2">
    <source>
        <dbReference type="Proteomes" id="UP001565242"/>
    </source>
</evidence>
<keyword evidence="2" id="KW-1185">Reference proteome</keyword>
<comment type="caution">
    <text evidence="1">The sequence shown here is derived from an EMBL/GenBank/DDBJ whole genome shotgun (WGS) entry which is preliminary data.</text>
</comment>
<sequence length="191" mass="21670">MSFLNLALTKDFISILSDGQITENGQAIRTHFKKFYVSPNGFLVGITGFHKITEEILVQIHYQPHLTPLEAQEFLLSALLRYKDKRSALTKKVAYNAVIAFFNNGLPQAKTYHIEDGSLTTKDYLGSSLISFPPDDIDFDPNKLISTCLKDGQYPLPKIQLLQRNALYRVAESSQTVNKTIFQEIIKSREK</sequence>
<proteinExistence type="predicted"/>
<reference evidence="1 2" key="1">
    <citation type="submission" date="2024-03" db="EMBL/GenBank/DDBJ databases">
        <title>Mouse gut bacterial collection (mGBC) of GemPharmatech.</title>
        <authorList>
            <person name="He Y."/>
            <person name="Dong L."/>
            <person name="Wu D."/>
            <person name="Gao X."/>
            <person name="Lin Z."/>
        </authorList>
    </citation>
    <scope>NUCLEOTIDE SEQUENCE [LARGE SCALE GENOMIC DNA]</scope>
    <source>
        <strain evidence="1 2">20-218</strain>
    </source>
</reference>
<name>A0ABV4D6V4_9LACT</name>
<evidence type="ECO:0000313" key="1">
    <source>
        <dbReference type="EMBL" id="MEY8537472.1"/>
    </source>
</evidence>
<accession>A0ABV4D6V4</accession>
<protein>
    <submittedName>
        <fullName evidence="1">Uncharacterized protein</fullName>
    </submittedName>
</protein>